<dbReference type="Pfam" id="PF01939">
    <property type="entry name" value="NucS_C"/>
    <property type="match status" value="1"/>
</dbReference>
<dbReference type="Gene3D" id="3.40.1350.10">
    <property type="match status" value="1"/>
</dbReference>
<dbReference type="OrthoDB" id="570199at2"/>
<organism evidence="3 4">
    <name type="scientific">Sulfurisoma sediminicola</name>
    <dbReference type="NCBI Taxonomy" id="1381557"/>
    <lineage>
        <taxon>Bacteria</taxon>
        <taxon>Pseudomonadati</taxon>
        <taxon>Pseudomonadota</taxon>
        <taxon>Betaproteobacteria</taxon>
        <taxon>Nitrosomonadales</taxon>
        <taxon>Sterolibacteriaceae</taxon>
        <taxon>Sulfurisoma</taxon>
    </lineage>
</organism>
<evidence type="ECO:0000259" key="2">
    <source>
        <dbReference type="Pfam" id="PF01939"/>
    </source>
</evidence>
<gene>
    <name evidence="3" type="ORF">DFR35_0764</name>
</gene>
<dbReference type="GO" id="GO:0004519">
    <property type="term" value="F:endonuclease activity"/>
    <property type="evidence" value="ECO:0007669"/>
    <property type="project" value="InterPro"/>
</dbReference>
<dbReference type="CDD" id="cd22341">
    <property type="entry name" value="NucS-like"/>
    <property type="match status" value="1"/>
</dbReference>
<dbReference type="GO" id="GO:0003677">
    <property type="term" value="F:DNA binding"/>
    <property type="evidence" value="ECO:0007669"/>
    <property type="project" value="UniProtKB-KW"/>
</dbReference>
<keyword evidence="1" id="KW-0238">DNA-binding</keyword>
<feature type="domain" description="Endonuclease NucS C-terminal" evidence="2">
    <location>
        <begin position="301"/>
        <end position="372"/>
    </location>
</feature>
<dbReference type="RefSeq" id="WP_121240128.1">
    <property type="nucleotide sequence ID" value="NZ_BHVV01000001.1"/>
</dbReference>
<evidence type="ECO:0000313" key="3">
    <source>
        <dbReference type="EMBL" id="RLJ68210.1"/>
    </source>
</evidence>
<comment type="caution">
    <text evidence="3">The sequence shown here is derived from an EMBL/GenBank/DDBJ whole genome shotgun (WGS) entry which is preliminary data.</text>
</comment>
<dbReference type="InterPro" id="IPR011856">
    <property type="entry name" value="tRNA_endonuc-like_dom_sf"/>
</dbReference>
<dbReference type="InterPro" id="IPR048301">
    <property type="entry name" value="NucS_C"/>
</dbReference>
<sequence>MTMHNECKKRFWVWVTSKSYYEDEDGNDPAYLDPKLDPTERSDDWWTCHKDTKAGDLILLYRSRPKSDLAFLMEARSGATIWRSSPPGTPTKAQYQKRVEDLFANPTNSTYAKRYSDLEAHAEQAGITIDDVFSWTDDAVPEKHTKLWKEHCQLGNDIATALGIDPNQTLAGEWEGSWVCDYMPRFKLANPIPRADLKADPYLLEHWPALRGNFQQRVYEIPEEVWGYLVGILAKTNPGFKSTVNRLMPEGASQDIISEKELEDDLVENLGKLAPDFNVGLFQGGDGTTGRQYACSWGSGQMGFMDLLCVDRRNGSFLVIELKVIRAGLPAFSQLRSYIGWVKEHLAHGKPVRGLLISDGFDEKFRYAASESGDISVLELAEVRARLQRK</sequence>
<dbReference type="EMBL" id="RCCI01000004">
    <property type="protein sequence ID" value="RLJ68210.1"/>
    <property type="molecule type" value="Genomic_DNA"/>
</dbReference>
<dbReference type="InterPro" id="IPR002793">
    <property type="entry name" value="Endonuclease_NucS"/>
</dbReference>
<accession>A0A497XLE0</accession>
<dbReference type="Proteomes" id="UP000268908">
    <property type="component" value="Unassembled WGS sequence"/>
</dbReference>
<evidence type="ECO:0000313" key="4">
    <source>
        <dbReference type="Proteomes" id="UP000268908"/>
    </source>
</evidence>
<proteinExistence type="predicted"/>
<reference evidence="3 4" key="1">
    <citation type="submission" date="2018-10" db="EMBL/GenBank/DDBJ databases">
        <title>Genomic Encyclopedia of Type Strains, Phase IV (KMG-IV): sequencing the most valuable type-strain genomes for metagenomic binning, comparative biology and taxonomic classification.</title>
        <authorList>
            <person name="Goeker M."/>
        </authorList>
    </citation>
    <scope>NUCLEOTIDE SEQUENCE [LARGE SCALE GENOMIC DNA]</scope>
    <source>
        <strain evidence="3 4">DSM 26916</strain>
    </source>
</reference>
<name>A0A497XLE0_9PROT</name>
<protein>
    <submittedName>
        <fullName evidence="3">Uncharacterized protein DUF91</fullName>
    </submittedName>
</protein>
<evidence type="ECO:0000256" key="1">
    <source>
        <dbReference type="ARBA" id="ARBA00023125"/>
    </source>
</evidence>
<keyword evidence="4" id="KW-1185">Reference proteome</keyword>
<dbReference type="AlphaFoldDB" id="A0A497XLE0"/>